<evidence type="ECO:0000256" key="1">
    <source>
        <dbReference type="ARBA" id="ARBA00004141"/>
    </source>
</evidence>
<organism evidence="9 10">
    <name type="scientific">Zootermopsis nevadensis</name>
    <name type="common">Dampwood termite</name>
    <dbReference type="NCBI Taxonomy" id="136037"/>
    <lineage>
        <taxon>Eukaryota</taxon>
        <taxon>Metazoa</taxon>
        <taxon>Ecdysozoa</taxon>
        <taxon>Arthropoda</taxon>
        <taxon>Hexapoda</taxon>
        <taxon>Insecta</taxon>
        <taxon>Pterygota</taxon>
        <taxon>Neoptera</taxon>
        <taxon>Polyneoptera</taxon>
        <taxon>Dictyoptera</taxon>
        <taxon>Blattodea</taxon>
        <taxon>Blattoidea</taxon>
        <taxon>Termitoidae</taxon>
        <taxon>Termopsidae</taxon>
        <taxon>Zootermopsis</taxon>
    </lineage>
</organism>
<feature type="transmembrane region" description="Helical" evidence="7">
    <location>
        <begin position="536"/>
        <end position="559"/>
    </location>
</feature>
<keyword evidence="3 7" id="KW-0812">Transmembrane</keyword>
<accession>A0A067RUB2</accession>
<dbReference type="Gene3D" id="1.20.1250.20">
    <property type="entry name" value="MFS general substrate transporter like domains"/>
    <property type="match status" value="3"/>
</dbReference>
<evidence type="ECO:0000256" key="7">
    <source>
        <dbReference type="SAM" id="Phobius"/>
    </source>
</evidence>
<protein>
    <submittedName>
        <fullName evidence="9">Major facilitator superfamily domain-containing protein 6</fullName>
    </submittedName>
</protein>
<dbReference type="InterPro" id="IPR036259">
    <property type="entry name" value="MFS_trans_sf"/>
</dbReference>
<keyword evidence="4 7" id="KW-1133">Transmembrane helix</keyword>
<feature type="transmembrane region" description="Helical" evidence="7">
    <location>
        <begin position="85"/>
        <end position="106"/>
    </location>
</feature>
<dbReference type="InterPro" id="IPR024989">
    <property type="entry name" value="MFS_assoc_dom"/>
</dbReference>
<evidence type="ECO:0000256" key="5">
    <source>
        <dbReference type="ARBA" id="ARBA00023136"/>
    </source>
</evidence>
<dbReference type="Pfam" id="PF12832">
    <property type="entry name" value="MFS_1_like"/>
    <property type="match status" value="1"/>
</dbReference>
<gene>
    <name evidence="9" type="ORF">L798_04353</name>
</gene>
<evidence type="ECO:0000256" key="2">
    <source>
        <dbReference type="ARBA" id="ARBA00005241"/>
    </source>
</evidence>
<dbReference type="PANTHER" id="PTHR16172">
    <property type="entry name" value="MAJOR FACILITATOR SUPERFAMILY DOMAIN-CONTAINING PROTEIN 6-LIKE"/>
    <property type="match status" value="1"/>
</dbReference>
<reference evidence="9 10" key="1">
    <citation type="journal article" date="2014" name="Nat. Commun.">
        <title>Molecular traces of alternative social organization in a termite genome.</title>
        <authorList>
            <person name="Terrapon N."/>
            <person name="Li C."/>
            <person name="Robertson H.M."/>
            <person name="Ji L."/>
            <person name="Meng X."/>
            <person name="Booth W."/>
            <person name="Chen Z."/>
            <person name="Childers C.P."/>
            <person name="Glastad K.M."/>
            <person name="Gokhale K."/>
            <person name="Gowin J."/>
            <person name="Gronenberg W."/>
            <person name="Hermansen R.A."/>
            <person name="Hu H."/>
            <person name="Hunt B.G."/>
            <person name="Huylmans A.K."/>
            <person name="Khalil S.M."/>
            <person name="Mitchell R.D."/>
            <person name="Munoz-Torres M.C."/>
            <person name="Mustard J.A."/>
            <person name="Pan H."/>
            <person name="Reese J.T."/>
            <person name="Scharf M.E."/>
            <person name="Sun F."/>
            <person name="Vogel H."/>
            <person name="Xiao J."/>
            <person name="Yang W."/>
            <person name="Yang Z."/>
            <person name="Yang Z."/>
            <person name="Zhou J."/>
            <person name="Zhu J."/>
            <person name="Brent C.S."/>
            <person name="Elsik C.G."/>
            <person name="Goodisman M.A."/>
            <person name="Liberles D.A."/>
            <person name="Roe R.M."/>
            <person name="Vargo E.L."/>
            <person name="Vilcinskas A."/>
            <person name="Wang J."/>
            <person name="Bornberg-Bauer E."/>
            <person name="Korb J."/>
            <person name="Zhang G."/>
            <person name="Liebig J."/>
        </authorList>
    </citation>
    <scope>NUCLEOTIDE SEQUENCE [LARGE SCALE GENOMIC DNA]</scope>
    <source>
        <tissue evidence="9">Whole organism</tissue>
    </source>
</reference>
<evidence type="ECO:0000256" key="6">
    <source>
        <dbReference type="SAM" id="MobiDB-lite"/>
    </source>
</evidence>
<comment type="similarity">
    <text evidence="2">Belongs to the major facilitator superfamily. MFSD6 family.</text>
</comment>
<evidence type="ECO:0000259" key="8">
    <source>
        <dbReference type="PROSITE" id="PS50850"/>
    </source>
</evidence>
<feature type="transmembrane region" description="Helical" evidence="7">
    <location>
        <begin position="630"/>
        <end position="653"/>
    </location>
</feature>
<dbReference type="GO" id="GO:0022857">
    <property type="term" value="F:transmembrane transporter activity"/>
    <property type="evidence" value="ECO:0007669"/>
    <property type="project" value="InterPro"/>
</dbReference>
<feature type="transmembrane region" description="Helical" evidence="7">
    <location>
        <begin position="466"/>
        <end position="485"/>
    </location>
</feature>
<dbReference type="eggNOG" id="KOG3762">
    <property type="taxonomic scope" value="Eukaryota"/>
</dbReference>
<dbReference type="PROSITE" id="PS50850">
    <property type="entry name" value="MFS"/>
    <property type="match status" value="1"/>
</dbReference>
<feature type="transmembrane region" description="Helical" evidence="7">
    <location>
        <begin position="55"/>
        <end position="73"/>
    </location>
</feature>
<feature type="transmembrane region" description="Helical" evidence="7">
    <location>
        <begin position="665"/>
        <end position="685"/>
    </location>
</feature>
<feature type="domain" description="Major facilitator superfamily (MFS) profile" evidence="8">
    <location>
        <begin position="506"/>
        <end position="811"/>
    </location>
</feature>
<evidence type="ECO:0000313" key="10">
    <source>
        <dbReference type="Proteomes" id="UP000027135"/>
    </source>
</evidence>
<comment type="subcellular location">
    <subcellularLocation>
        <location evidence="1">Membrane</location>
        <topology evidence="1">Multi-pass membrane protein</topology>
    </subcellularLocation>
</comment>
<dbReference type="InterPro" id="IPR020846">
    <property type="entry name" value="MFS_dom"/>
</dbReference>
<evidence type="ECO:0000256" key="4">
    <source>
        <dbReference type="ARBA" id="ARBA00022989"/>
    </source>
</evidence>
<evidence type="ECO:0000313" key="9">
    <source>
        <dbReference type="EMBL" id="KDR24400.1"/>
    </source>
</evidence>
<sequence length="811" mass="89667">MMIFKLFFSRITKDFRQKELLPLKLLFFVHASTLFVLYPYLTIHMRELGINVEETAIMSAVTPVVAIVMPPVAGMVADRIGNFRILLSIFSSLGGAASLLLLLVPVGRVTVTYPERVILDVGCSVEQDRNLHLGLSRDPPCTFVPAFSDGKIHQVETTLEACGFICESVTGSQVTPISLLTNDEQDMSQRILRTQRYDVMISSDFPKNAKEIYSYALTSEQMPSVDEDRDLRSHRFRKNNDFYQTSVRNISNNSFFFPTTGLYNLSCVIANTTYKCQFGNNASVEEGVSRIQTSRHRFKTSLLLANTNATDNLFLAMGIKNWAGVSKKKMNATCSDAFTQDGRKVSISIPLLESNDTVQLSNCRPRCLLTAPRTDVCSNLETEEVYDIRLTFWSYLAIRVFIGMIGGTAFAMFEGAVIAILREQSADYGLQRVYATIGGMISSPLSGMMIDYASRGKGYTDFRPAFYLYAGLKIASGLLMLTINLEFKSPANNVVSDVVSVMRNIELVALFIAIFVLGTAWGYIESFLFWLLQDLGASRSLMGITITVGGIAGIPLLVLSGPIIDKIGHANVLFIGFIFYAIRLLGYSLIYNPWLCLIFEAMESVTSSLSFTAAVTYAAKLSTTTTDSSIQGLLGGLYFGVGKGAGSLIGGYMMKAFDTRPTYRMFAAACAVTGLLYFVFNTFYLRKRPQVEGNDIVKKKVPTSEPGGPEEIGFYNISKEKGLNNGMNENRKTETIPIKALGLKSYSSAEDNNSKNKASVECNVNFGYDATGEEQNVTMGGSAIQKCEKVTDDSRNDKQNGEEEHEKHQRF</sequence>
<feature type="transmembrane region" description="Helical" evidence="7">
    <location>
        <begin position="505"/>
        <end position="524"/>
    </location>
</feature>
<dbReference type="Proteomes" id="UP000027135">
    <property type="component" value="Unassembled WGS sequence"/>
</dbReference>
<proteinExistence type="inferred from homology"/>
<dbReference type="AlphaFoldDB" id="A0A067RUB2"/>
<feature type="region of interest" description="Disordered" evidence="6">
    <location>
        <begin position="777"/>
        <end position="811"/>
    </location>
</feature>
<feature type="transmembrane region" description="Helical" evidence="7">
    <location>
        <begin position="433"/>
        <end position="454"/>
    </location>
</feature>
<dbReference type="GO" id="GO:0016020">
    <property type="term" value="C:membrane"/>
    <property type="evidence" value="ECO:0007669"/>
    <property type="project" value="UniProtKB-SubCell"/>
</dbReference>
<dbReference type="PANTHER" id="PTHR16172:SF35">
    <property type="entry name" value="MAJOR FACILITATOR SUPERFAMILY (MFS) PROFILE DOMAIN-CONTAINING PROTEIN"/>
    <property type="match status" value="1"/>
</dbReference>
<dbReference type="OrthoDB" id="10061976at2759"/>
<dbReference type="FunCoup" id="A0A067RUB2">
    <property type="interactions" value="22"/>
</dbReference>
<evidence type="ECO:0000256" key="3">
    <source>
        <dbReference type="ARBA" id="ARBA00022692"/>
    </source>
</evidence>
<name>A0A067RUB2_ZOONE</name>
<dbReference type="CDD" id="cd17335">
    <property type="entry name" value="MFS_MFSD6"/>
    <property type="match status" value="1"/>
</dbReference>
<keyword evidence="5 7" id="KW-0472">Membrane</keyword>
<dbReference type="EMBL" id="KK852415">
    <property type="protein sequence ID" value="KDR24400.1"/>
    <property type="molecule type" value="Genomic_DNA"/>
</dbReference>
<keyword evidence="10" id="KW-1185">Reference proteome</keyword>
<feature type="compositionally biased region" description="Basic and acidic residues" evidence="6">
    <location>
        <begin position="786"/>
        <end position="811"/>
    </location>
</feature>
<dbReference type="InParanoid" id="A0A067RUB2"/>
<feature type="transmembrane region" description="Helical" evidence="7">
    <location>
        <begin position="392"/>
        <end position="421"/>
    </location>
</feature>
<dbReference type="OMA" id="DKIGNFR"/>
<feature type="transmembrane region" description="Helical" evidence="7">
    <location>
        <begin position="21"/>
        <end position="43"/>
    </location>
</feature>
<feature type="transmembrane region" description="Helical" evidence="7">
    <location>
        <begin position="571"/>
        <end position="591"/>
    </location>
</feature>
<dbReference type="SUPFAM" id="SSF103473">
    <property type="entry name" value="MFS general substrate transporter"/>
    <property type="match status" value="2"/>
</dbReference>
<dbReference type="InterPro" id="IPR051717">
    <property type="entry name" value="MFS_MFSD6"/>
</dbReference>